<feature type="transmembrane region" description="Helical" evidence="7">
    <location>
        <begin position="385"/>
        <end position="408"/>
    </location>
</feature>
<dbReference type="PANTHER" id="PTHR42688">
    <property type="entry name" value="CONSERVED PROTEIN"/>
    <property type="match status" value="1"/>
</dbReference>
<reference evidence="9 10" key="1">
    <citation type="submission" date="2017-10" db="EMBL/GenBank/DDBJ databases">
        <title>Sequencing the genomes of 1000 actinobacteria strains.</title>
        <authorList>
            <person name="Klenk H.-P."/>
        </authorList>
    </citation>
    <scope>NUCLEOTIDE SEQUENCE [LARGE SCALE GENOMIC DNA]</scope>
    <source>
        <strain evidence="9 10">DSM 21838</strain>
    </source>
</reference>
<feature type="transmembrane region" description="Helical" evidence="7">
    <location>
        <begin position="301"/>
        <end position="321"/>
    </location>
</feature>
<sequence length="447" mass="44900">MSARTWTPWRVVIMFGGVSLAADMVYEGARSMYGPLLAALGASALVVGLVTGAGEAMALVLRFVFGPLADRTGRYWALTILGYAMTAVCVPLLAVTPFLGGAGLAVGIVLILLERSGKAVRSPSKSALLAHVATGVGRGRGFGVHKAMDQVGAFAGPLVVAGVIAVSGALWPAFLVLAVPGAAAMVLLAVLRARVPDPSVYDGSARPGSAGAPGQEPPSSAAGPAHPPGYDAPDGATTDPPDPAPRGLRAWLAESVGAGLPPEFFRYAAAASLTTGGLVTFGVISFHLTTDGLVPVATVPLIYAGAMAVEALAALAVGSAYDRLGSRVLYVVPVLVALVPALALSSALAAVLVGVVVWGFAFGVQDSTVKALVAELVDAPRRATAYGVFAGIQGALAVVGGGVVGWLYEVSLPALVVVVAISQAVALVLLVTTLRRAPAPAGARPSR</sequence>
<name>A0A2A9EQM8_9MICO</name>
<dbReference type="AlphaFoldDB" id="A0A2A9EQM8"/>
<feature type="transmembrane region" description="Helical" evidence="7">
    <location>
        <begin position="414"/>
        <end position="434"/>
    </location>
</feature>
<accession>A0A2A9EQM8</accession>
<feature type="transmembrane region" description="Helical" evidence="7">
    <location>
        <begin position="267"/>
        <end position="289"/>
    </location>
</feature>
<evidence type="ECO:0000259" key="8">
    <source>
        <dbReference type="PROSITE" id="PS50850"/>
    </source>
</evidence>
<evidence type="ECO:0000256" key="2">
    <source>
        <dbReference type="ARBA" id="ARBA00022475"/>
    </source>
</evidence>
<dbReference type="GO" id="GO:0022857">
    <property type="term" value="F:transmembrane transporter activity"/>
    <property type="evidence" value="ECO:0007669"/>
    <property type="project" value="InterPro"/>
</dbReference>
<proteinExistence type="predicted"/>
<dbReference type="SUPFAM" id="SSF103473">
    <property type="entry name" value="MFS general substrate transporter"/>
    <property type="match status" value="1"/>
</dbReference>
<dbReference type="GO" id="GO:0005886">
    <property type="term" value="C:plasma membrane"/>
    <property type="evidence" value="ECO:0007669"/>
    <property type="project" value="UniProtKB-SubCell"/>
</dbReference>
<dbReference type="Pfam" id="PF07690">
    <property type="entry name" value="MFS_1"/>
    <property type="match status" value="1"/>
</dbReference>
<dbReference type="RefSeq" id="WP_098484888.1">
    <property type="nucleotide sequence ID" value="NZ_PDJI01000004.1"/>
</dbReference>
<dbReference type="InterPro" id="IPR011701">
    <property type="entry name" value="MFS"/>
</dbReference>
<keyword evidence="10" id="KW-1185">Reference proteome</keyword>
<dbReference type="Gene3D" id="1.20.1250.20">
    <property type="entry name" value="MFS general substrate transporter like domains"/>
    <property type="match status" value="2"/>
</dbReference>
<comment type="caution">
    <text evidence="9">The sequence shown here is derived from an EMBL/GenBank/DDBJ whole genome shotgun (WGS) entry which is preliminary data.</text>
</comment>
<keyword evidence="2" id="KW-1003">Cell membrane</keyword>
<evidence type="ECO:0000256" key="7">
    <source>
        <dbReference type="SAM" id="Phobius"/>
    </source>
</evidence>
<dbReference type="EMBL" id="PDJI01000004">
    <property type="protein sequence ID" value="PFG41073.1"/>
    <property type="molecule type" value="Genomic_DNA"/>
</dbReference>
<dbReference type="PROSITE" id="PS50850">
    <property type="entry name" value="MFS"/>
    <property type="match status" value="1"/>
</dbReference>
<dbReference type="InterPro" id="IPR020846">
    <property type="entry name" value="MFS_dom"/>
</dbReference>
<feature type="transmembrane region" description="Helical" evidence="7">
    <location>
        <begin position="80"/>
        <end position="113"/>
    </location>
</feature>
<evidence type="ECO:0000313" key="9">
    <source>
        <dbReference type="EMBL" id="PFG41073.1"/>
    </source>
</evidence>
<evidence type="ECO:0000256" key="3">
    <source>
        <dbReference type="ARBA" id="ARBA00022692"/>
    </source>
</evidence>
<dbReference type="OrthoDB" id="9803985at2"/>
<keyword evidence="3 7" id="KW-0812">Transmembrane</keyword>
<feature type="transmembrane region" description="Helical" evidence="7">
    <location>
        <begin position="38"/>
        <end position="60"/>
    </location>
</feature>
<keyword evidence="5 7" id="KW-0472">Membrane</keyword>
<dbReference type="InterPro" id="IPR052425">
    <property type="entry name" value="Uncharacterized_MFS-type"/>
</dbReference>
<evidence type="ECO:0000256" key="5">
    <source>
        <dbReference type="ARBA" id="ARBA00023136"/>
    </source>
</evidence>
<organism evidence="9 10">
    <name type="scientific">Georgenia soli</name>
    <dbReference type="NCBI Taxonomy" id="638953"/>
    <lineage>
        <taxon>Bacteria</taxon>
        <taxon>Bacillati</taxon>
        <taxon>Actinomycetota</taxon>
        <taxon>Actinomycetes</taxon>
        <taxon>Micrococcales</taxon>
        <taxon>Bogoriellaceae</taxon>
        <taxon>Georgenia</taxon>
    </lineage>
</organism>
<evidence type="ECO:0000256" key="1">
    <source>
        <dbReference type="ARBA" id="ARBA00004651"/>
    </source>
</evidence>
<feature type="compositionally biased region" description="Low complexity" evidence="6">
    <location>
        <begin position="203"/>
        <end position="239"/>
    </location>
</feature>
<feature type="transmembrane region" description="Helical" evidence="7">
    <location>
        <begin position="171"/>
        <end position="191"/>
    </location>
</feature>
<keyword evidence="4 7" id="KW-1133">Transmembrane helix</keyword>
<feature type="domain" description="Major facilitator superfamily (MFS) profile" evidence="8">
    <location>
        <begin position="9"/>
        <end position="438"/>
    </location>
</feature>
<gene>
    <name evidence="9" type="ORF">ATJ97_3619</name>
</gene>
<evidence type="ECO:0000313" key="10">
    <source>
        <dbReference type="Proteomes" id="UP000222106"/>
    </source>
</evidence>
<feature type="transmembrane region" description="Helical" evidence="7">
    <location>
        <begin position="147"/>
        <end position="165"/>
    </location>
</feature>
<dbReference type="InterPro" id="IPR036259">
    <property type="entry name" value="MFS_trans_sf"/>
</dbReference>
<dbReference type="PANTHER" id="PTHR42688:SF1">
    <property type="entry name" value="BLR5212 PROTEIN"/>
    <property type="match status" value="1"/>
</dbReference>
<feature type="transmembrane region" description="Helical" evidence="7">
    <location>
        <begin position="6"/>
        <end position="26"/>
    </location>
</feature>
<evidence type="ECO:0000256" key="6">
    <source>
        <dbReference type="SAM" id="MobiDB-lite"/>
    </source>
</evidence>
<comment type="subcellular location">
    <subcellularLocation>
        <location evidence="1">Cell membrane</location>
        <topology evidence="1">Multi-pass membrane protein</topology>
    </subcellularLocation>
</comment>
<dbReference type="Proteomes" id="UP000222106">
    <property type="component" value="Unassembled WGS sequence"/>
</dbReference>
<feature type="region of interest" description="Disordered" evidence="6">
    <location>
        <begin position="202"/>
        <end position="246"/>
    </location>
</feature>
<protein>
    <submittedName>
        <fullName evidence="9">MFS transporter</fullName>
    </submittedName>
</protein>
<evidence type="ECO:0000256" key="4">
    <source>
        <dbReference type="ARBA" id="ARBA00022989"/>
    </source>
</evidence>
<feature type="transmembrane region" description="Helical" evidence="7">
    <location>
        <begin position="328"/>
        <end position="349"/>
    </location>
</feature>